<evidence type="ECO:0000313" key="2">
    <source>
        <dbReference type="Proteomes" id="UP001154312"/>
    </source>
</evidence>
<reference evidence="1" key="1">
    <citation type="submission" date="2022-02" db="EMBL/GenBank/DDBJ databases">
        <authorList>
            <person name="Leng L."/>
        </authorList>
    </citation>
    <scope>NUCLEOTIDE SEQUENCE</scope>
    <source>
        <strain evidence="1">JI</strain>
    </source>
</reference>
<protein>
    <submittedName>
        <fullName evidence="1">Uncharacterized protein</fullName>
    </submittedName>
</protein>
<dbReference type="RefSeq" id="WP_277445465.1">
    <property type="nucleotide sequence ID" value="NZ_JAKOAV010000052.1"/>
</dbReference>
<gene>
    <name evidence="1" type="ORF">L7E55_16570</name>
</gene>
<organism evidence="1 2">
    <name type="scientific">Pelotomaculum isophthalicicum JI</name>
    <dbReference type="NCBI Taxonomy" id="947010"/>
    <lineage>
        <taxon>Bacteria</taxon>
        <taxon>Bacillati</taxon>
        <taxon>Bacillota</taxon>
        <taxon>Clostridia</taxon>
        <taxon>Eubacteriales</taxon>
        <taxon>Desulfotomaculaceae</taxon>
        <taxon>Pelotomaculum</taxon>
    </lineage>
</organism>
<dbReference type="Proteomes" id="UP001154312">
    <property type="component" value="Unassembled WGS sequence"/>
</dbReference>
<accession>A0A9X4H7B1</accession>
<proteinExistence type="predicted"/>
<sequence>MLYGPAYFNFSNFFWAPRLDLSALAISSGSTVVVRFVDVSGDGWSFGVKLVNEDTGNSTTVKTATSSNPQVTFTDMLTGHYRAYVTNNQSGTSWSGYIYIMW</sequence>
<dbReference type="EMBL" id="JAKOAV010000052">
    <property type="protein sequence ID" value="MDF9409938.1"/>
    <property type="molecule type" value="Genomic_DNA"/>
</dbReference>
<evidence type="ECO:0000313" key="1">
    <source>
        <dbReference type="EMBL" id="MDF9409938.1"/>
    </source>
</evidence>
<name>A0A9X4H7B1_9FIRM</name>
<comment type="caution">
    <text evidence="1">The sequence shown here is derived from an EMBL/GenBank/DDBJ whole genome shotgun (WGS) entry which is preliminary data.</text>
</comment>
<dbReference type="AlphaFoldDB" id="A0A9X4H7B1"/>
<keyword evidence="2" id="KW-1185">Reference proteome</keyword>